<feature type="repeat" description="TPR" evidence="4">
    <location>
        <begin position="411"/>
        <end position="444"/>
    </location>
</feature>
<name>A0A0E3Q2X2_9EURY</name>
<evidence type="ECO:0000256" key="1">
    <source>
        <dbReference type="ARBA" id="ARBA00004496"/>
    </source>
</evidence>
<dbReference type="SUPFAM" id="SSF48452">
    <property type="entry name" value="TPR-like"/>
    <property type="match status" value="2"/>
</dbReference>
<dbReference type="SMART" id="SM00028">
    <property type="entry name" value="TPR"/>
    <property type="match status" value="7"/>
</dbReference>
<feature type="repeat" description="TPR" evidence="4">
    <location>
        <begin position="371"/>
        <end position="404"/>
    </location>
</feature>
<evidence type="ECO:0000256" key="2">
    <source>
        <dbReference type="ARBA" id="ARBA00022490"/>
    </source>
</evidence>
<keyword evidence="2" id="KW-0963">Cytoplasm</keyword>
<dbReference type="InterPro" id="IPR011990">
    <property type="entry name" value="TPR-like_helical_dom_sf"/>
</dbReference>
<dbReference type="GeneID" id="25418994"/>
<evidence type="ECO:0000313" key="5">
    <source>
        <dbReference type="EMBL" id="AKB42734.1"/>
    </source>
</evidence>
<dbReference type="Gene3D" id="1.25.40.10">
    <property type="entry name" value="Tetratricopeptide repeat domain"/>
    <property type="match status" value="2"/>
</dbReference>
<keyword evidence="4" id="KW-0802">TPR repeat</keyword>
<feature type="repeat" description="TPR" evidence="4">
    <location>
        <begin position="331"/>
        <end position="364"/>
    </location>
</feature>
<evidence type="ECO:0000256" key="4">
    <source>
        <dbReference type="PROSITE-ProRule" id="PRU00339"/>
    </source>
</evidence>
<dbReference type="AlphaFoldDB" id="A0A0E3Q2X2"/>
<keyword evidence="3" id="KW-0677">Repeat</keyword>
<dbReference type="Pfam" id="PF13424">
    <property type="entry name" value="TPR_12"/>
    <property type="match status" value="3"/>
</dbReference>
<dbReference type="HOGENOM" id="CLU_541451_0_0_2"/>
<dbReference type="Pfam" id="PF13181">
    <property type="entry name" value="TPR_8"/>
    <property type="match status" value="1"/>
</dbReference>
<comment type="subcellular location">
    <subcellularLocation>
        <location evidence="1">Cytoplasm</location>
    </subcellularLocation>
</comment>
<proteinExistence type="predicted"/>
<dbReference type="GO" id="GO:0001965">
    <property type="term" value="F:G-protein alpha-subunit binding"/>
    <property type="evidence" value="ECO:0007669"/>
    <property type="project" value="TreeGrafter"/>
</dbReference>
<dbReference type="KEGG" id="mvc:MSVAZ_0465"/>
<feature type="repeat" description="TPR" evidence="4">
    <location>
        <begin position="291"/>
        <end position="324"/>
    </location>
</feature>
<dbReference type="PATRIC" id="fig|1434123.4.peg.497"/>
<protein>
    <submittedName>
        <fullName evidence="5">Uncharacterized protein</fullName>
    </submittedName>
</protein>
<evidence type="ECO:0000256" key="3">
    <source>
        <dbReference type="ARBA" id="ARBA00022737"/>
    </source>
</evidence>
<organism evidence="5 6">
    <name type="scientific">Methanosarcina vacuolata Z-761</name>
    <dbReference type="NCBI Taxonomy" id="1434123"/>
    <lineage>
        <taxon>Archaea</taxon>
        <taxon>Methanobacteriati</taxon>
        <taxon>Methanobacteriota</taxon>
        <taxon>Stenosarchaea group</taxon>
        <taxon>Methanomicrobia</taxon>
        <taxon>Methanosarcinales</taxon>
        <taxon>Methanosarcinaceae</taxon>
        <taxon>Methanosarcina</taxon>
    </lineage>
</organism>
<dbReference type="PROSITE" id="PS50005">
    <property type="entry name" value="TPR"/>
    <property type="match status" value="5"/>
</dbReference>
<dbReference type="InterPro" id="IPR052386">
    <property type="entry name" value="GPSM"/>
</dbReference>
<dbReference type="GO" id="GO:0005092">
    <property type="term" value="F:GDP-dissociation inhibitor activity"/>
    <property type="evidence" value="ECO:0007669"/>
    <property type="project" value="TreeGrafter"/>
</dbReference>
<accession>A0A0E3Q2X2</accession>
<dbReference type="Proteomes" id="UP000033096">
    <property type="component" value="Chromosome"/>
</dbReference>
<evidence type="ECO:0000313" key="6">
    <source>
        <dbReference type="Proteomes" id="UP000033096"/>
    </source>
</evidence>
<reference evidence="5 6" key="1">
    <citation type="submission" date="2014-07" db="EMBL/GenBank/DDBJ databases">
        <title>Methanogenic archaea and the global carbon cycle.</title>
        <authorList>
            <person name="Henriksen J.R."/>
            <person name="Luke J."/>
            <person name="Reinhart S."/>
            <person name="Benedict M.N."/>
            <person name="Youngblut N.D."/>
            <person name="Metcalf M.E."/>
            <person name="Whitaker R.J."/>
            <person name="Metcalf W.W."/>
        </authorList>
    </citation>
    <scope>NUCLEOTIDE SEQUENCE [LARGE SCALE GENOMIC DNA]</scope>
    <source>
        <strain evidence="5 6">Z-761</strain>
    </source>
</reference>
<dbReference type="PANTHER" id="PTHR45954">
    <property type="entry name" value="LD33695P"/>
    <property type="match status" value="1"/>
</dbReference>
<dbReference type="InterPro" id="IPR019734">
    <property type="entry name" value="TPR_rpt"/>
</dbReference>
<gene>
    <name evidence="5" type="ORF">MSVAZ_0465</name>
</gene>
<dbReference type="GO" id="GO:0005938">
    <property type="term" value="C:cell cortex"/>
    <property type="evidence" value="ECO:0007669"/>
    <property type="project" value="TreeGrafter"/>
</dbReference>
<feature type="repeat" description="TPR" evidence="4">
    <location>
        <begin position="451"/>
        <end position="484"/>
    </location>
</feature>
<keyword evidence="6" id="KW-1185">Reference proteome</keyword>
<dbReference type="RefSeq" id="WP_052727850.1">
    <property type="nucleotide sequence ID" value="NZ_CP009520.1"/>
</dbReference>
<sequence>MELEPEHLYKLDKLVTLLSISEDLTIVFVRCNEPVLCNALYTETVRRLEGELFIYDINMSESYPDLLKLLNEAKASELYTQNIKENKKVAFFVFGLDKAIEKKTIEGKSEALLLLNMMRERFLAIENPVIIWINSTSLSKILKEAPDFFSWRTTVLEFDMKKEEVVRAAIDFGDTELESLSKKELEDRWEYYSRLLKEYHEKGTIDSQKFAYWNYKLGMIKLLRGYPKEAITYFQESLKISRQIGDRRGECSVLGKLGNVCSDVGEVKKAIEYYERALFISHEVGDQHSDGVLLGNLGSSYLHLGEVTKAIEYYEQALLISRKIGDRRGKGINLGNLGNSYYYLGEVTKAIEYYEQALVVSREIGDRRNEGGLLSNLGSSYFHLGEVTKAIKYYEQALLISQEVGDRRNEESILGNLGSSYGSLGEINKAFGYFERALSISREVGDRHGEARWLCNLGVIYLQFGDLNKAIEFLEMSLLIGKELRDHKIIDFCEHQLNSLKKQVNKI</sequence>
<dbReference type="STRING" id="1434123.MSVAZ_0465"/>
<dbReference type="PANTHER" id="PTHR45954:SF1">
    <property type="entry name" value="LD33695P"/>
    <property type="match status" value="1"/>
</dbReference>
<dbReference type="EMBL" id="CP009520">
    <property type="protein sequence ID" value="AKB42734.1"/>
    <property type="molecule type" value="Genomic_DNA"/>
</dbReference>